<gene>
    <name evidence="3" type="ORF">ACFSYC_05340</name>
</gene>
<keyword evidence="2" id="KW-0732">Signal</keyword>
<evidence type="ECO:0008006" key="5">
    <source>
        <dbReference type="Google" id="ProtNLM"/>
    </source>
</evidence>
<comment type="caution">
    <text evidence="3">The sequence shown here is derived from an EMBL/GenBank/DDBJ whole genome shotgun (WGS) entry which is preliminary data.</text>
</comment>
<sequence length="547" mass="59238">MKKLILCLLLLLAASTGRAHVGSPGVTFEGNAGPYKLLVNITPPDVIPGTAAVTVFLEDALQGVQISAKPVYWSVGADGTPQADAATPSVTQPGAYEVKIWFMSVGTSSIEVIVNGPKGKASVIVPVMAVSTAKRSMPAGLGWGLFAMAVFLVVLMVTIISASTGDSQLSPGQQMDKPLRVRRFIGGLSGLVILMLILWGGWSWWTAAANNYNRYLYQPIQATTKVDAQTGVLTLSVDGNQLANIAQNWRMSVSRKMNYVVPDHGKLMHLFLIKAGDLDVFAHLHPRRVDSVTFVAKVPDMPAGRYFVYADITRLSGFAETIVDTLVIADKVSTTLATTLLPDRDDAYYISNPINSKTATRTGAAICGSPGIETKLNDGSTAVWMQNPGDQLKAGELTQLRFEILGPDRKPALLEPYMGMMAHAVILKDDGSVYIHLHPPGSFSMGSQKAMLDRLAQHTAWDKYLPSSTAFADSINRFMTKLDAMGETERNELLMADMPHKATGDTGHKAHQISFPYTFPQPGKYRIWVQAKRNGVILNSAFDATVK</sequence>
<keyword evidence="4" id="KW-1185">Reference proteome</keyword>
<keyword evidence="1" id="KW-0472">Membrane</keyword>
<dbReference type="EMBL" id="JBHUON010000004">
    <property type="protein sequence ID" value="MFD2864106.1"/>
    <property type="molecule type" value="Genomic_DNA"/>
</dbReference>
<evidence type="ECO:0000256" key="2">
    <source>
        <dbReference type="SAM" id="SignalP"/>
    </source>
</evidence>
<dbReference type="Proteomes" id="UP001597601">
    <property type="component" value="Unassembled WGS sequence"/>
</dbReference>
<feature type="signal peptide" evidence="2">
    <location>
        <begin position="1"/>
        <end position="19"/>
    </location>
</feature>
<protein>
    <recommendedName>
        <fullName evidence="5">PKD domain-containing protein</fullName>
    </recommendedName>
</protein>
<feature type="transmembrane region" description="Helical" evidence="1">
    <location>
        <begin position="141"/>
        <end position="163"/>
    </location>
</feature>
<evidence type="ECO:0000313" key="4">
    <source>
        <dbReference type="Proteomes" id="UP001597601"/>
    </source>
</evidence>
<dbReference type="RefSeq" id="WP_377124301.1">
    <property type="nucleotide sequence ID" value="NZ_JBHUON010000004.1"/>
</dbReference>
<evidence type="ECO:0000313" key="3">
    <source>
        <dbReference type="EMBL" id="MFD2864106.1"/>
    </source>
</evidence>
<feature type="chain" id="PRO_5045616052" description="PKD domain-containing protein" evidence="2">
    <location>
        <begin position="20"/>
        <end position="547"/>
    </location>
</feature>
<organism evidence="3 4">
    <name type="scientific">Mucilaginibacter antarcticus</name>
    <dbReference type="NCBI Taxonomy" id="1855725"/>
    <lineage>
        <taxon>Bacteria</taxon>
        <taxon>Pseudomonadati</taxon>
        <taxon>Bacteroidota</taxon>
        <taxon>Sphingobacteriia</taxon>
        <taxon>Sphingobacteriales</taxon>
        <taxon>Sphingobacteriaceae</taxon>
        <taxon>Mucilaginibacter</taxon>
    </lineage>
</organism>
<evidence type="ECO:0000256" key="1">
    <source>
        <dbReference type="SAM" id="Phobius"/>
    </source>
</evidence>
<accession>A0ABW5XMR1</accession>
<name>A0ABW5XMR1_9SPHI</name>
<reference evidence="4" key="1">
    <citation type="journal article" date="2019" name="Int. J. Syst. Evol. Microbiol.">
        <title>The Global Catalogue of Microorganisms (GCM) 10K type strain sequencing project: providing services to taxonomists for standard genome sequencing and annotation.</title>
        <authorList>
            <consortium name="The Broad Institute Genomics Platform"/>
            <consortium name="The Broad Institute Genome Sequencing Center for Infectious Disease"/>
            <person name="Wu L."/>
            <person name="Ma J."/>
        </authorList>
    </citation>
    <scope>NUCLEOTIDE SEQUENCE [LARGE SCALE GENOMIC DNA]</scope>
    <source>
        <strain evidence="4">KCTC 52232</strain>
    </source>
</reference>
<feature type="transmembrane region" description="Helical" evidence="1">
    <location>
        <begin position="184"/>
        <end position="205"/>
    </location>
</feature>
<proteinExistence type="predicted"/>
<keyword evidence="1" id="KW-1133">Transmembrane helix</keyword>
<keyword evidence="1" id="KW-0812">Transmembrane</keyword>